<gene>
    <name evidence="1" type="ORF">CE91St16_24380</name>
</gene>
<dbReference type="Proteomes" id="UP001055105">
    <property type="component" value="Unassembled WGS sequence"/>
</dbReference>
<dbReference type="RefSeq" id="WP_009596427.1">
    <property type="nucleotide sequence ID" value="NZ_AP025581.1"/>
</dbReference>
<sequence>MNTIEIPAIGVCREIPSKWSEMTPEQARVTMRLLWDMESGHISPLEFHVRVLYLLLGIKRTWRSVMWEKLNRAAAEQKNANIFLLCENLLGWLFTDTEDGLLPTFDTIQNPLPEIHIGSHRLRGPADALQDLILVEFRNALIARDEFLNTRQPAALDRMIAFLYRQPSKQANRAGRCIVPIRHETFERDVCHARRIAPWQKQTILMWFSACVKFLQTGTIVVAGEQIDMRTIFSSEETAHDTGPKFTLTDVAYELARDRALGTLNDIDEEGLYTIFQILHHNVKQAKRNAKTH</sequence>
<evidence type="ECO:0000313" key="1">
    <source>
        <dbReference type="EMBL" id="GKI19530.1"/>
    </source>
</evidence>
<evidence type="ECO:0000313" key="2">
    <source>
        <dbReference type="Proteomes" id="UP001055105"/>
    </source>
</evidence>
<name>A0AA37KP09_9BACT</name>
<organism evidence="1 2">
    <name type="scientific">Alistipes finegoldii</name>
    <dbReference type="NCBI Taxonomy" id="214856"/>
    <lineage>
        <taxon>Bacteria</taxon>
        <taxon>Pseudomonadati</taxon>
        <taxon>Bacteroidota</taxon>
        <taxon>Bacteroidia</taxon>
        <taxon>Bacteroidales</taxon>
        <taxon>Rikenellaceae</taxon>
        <taxon>Alistipes</taxon>
    </lineage>
</organism>
<accession>A0AA37KP09</accession>
<comment type="caution">
    <text evidence="1">The sequence shown here is derived from an EMBL/GenBank/DDBJ whole genome shotgun (WGS) entry which is preliminary data.</text>
</comment>
<dbReference type="AlphaFoldDB" id="A0AA37KP09"/>
<reference evidence="1" key="1">
    <citation type="submission" date="2022-01" db="EMBL/GenBank/DDBJ databases">
        <title>Novel bile acid biosynthetic pathways are enriched in the microbiome of centenarians.</title>
        <authorList>
            <person name="Sato Y."/>
            <person name="Atarashi K."/>
            <person name="Plichta R.D."/>
            <person name="Arai Y."/>
            <person name="Sasajima S."/>
            <person name="Kearney M.S."/>
            <person name="Suda W."/>
            <person name="Takeshita K."/>
            <person name="Sasaki T."/>
            <person name="Okamoto S."/>
            <person name="Skelly N.A."/>
            <person name="Okamura Y."/>
            <person name="Vlamakis H."/>
            <person name="Li Y."/>
            <person name="Tanoue T."/>
            <person name="Takei H."/>
            <person name="Nittono H."/>
            <person name="Narushima S."/>
            <person name="Irie J."/>
            <person name="Itoh H."/>
            <person name="Moriya K."/>
            <person name="Sugiura Y."/>
            <person name="Suematsu M."/>
            <person name="Moritoki N."/>
            <person name="Shibata S."/>
            <person name="Littman R.D."/>
            <person name="Fischbach A.M."/>
            <person name="Uwamino Y."/>
            <person name="Inoue T."/>
            <person name="Honda A."/>
            <person name="Hattori M."/>
            <person name="Murai T."/>
            <person name="Xavier J.R."/>
            <person name="Hirose N."/>
            <person name="Honda K."/>
        </authorList>
    </citation>
    <scope>NUCLEOTIDE SEQUENCE</scope>
    <source>
        <strain evidence="1">CE91-St16</strain>
    </source>
</reference>
<dbReference type="EMBL" id="BQOL01000002">
    <property type="protein sequence ID" value="GKI19530.1"/>
    <property type="molecule type" value="Genomic_DNA"/>
</dbReference>
<proteinExistence type="predicted"/>
<protein>
    <submittedName>
        <fullName evidence="1">Uncharacterized protein</fullName>
    </submittedName>
</protein>